<dbReference type="Gene3D" id="1.20.5.2700">
    <property type="match status" value="1"/>
</dbReference>
<dbReference type="AlphaFoldDB" id="A0A140IMY4"/>
<sequence length="671" mass="74379">MYLALIILPLLGSIASGLFGRKVGVTGSQLITTSLVIITTFLALIAYLEVGLNSINVSIHLFRWIDSESLIVSWGFHFDSLTTSMLLPVLIVSSLVHVYSVGYMAEDPHNQRFFAYLSLFTFMMIILVTANNFLLMFVGWEGVGICSYLLVNFWYTRIAANQSSISALLTNRVGDCFLTIGMFAILWSLGSIDYATVFSLAPYISENIITIIGICLLIGAMAKSSQLGLHVWLPLAMEGPTPVSALIHASHKWTAGVYLLMRASPLIEYSSTVLILCLWIGAITSVFSSLIGLFQQDIKKVIAYSTMSQLGMMVIAVGLSSYNVALFHLVNHAFFVYKALLFLGAGAVIHAVSDNQDFRKYGGLRGFLPLTYSVMLIASLSLVAFPFLTGFYSKDFILESAFGQFYFSSIVVYFIATIGATFTTLYSLKLLYLTFLANPNGPLVNYKNAHEGNLFLSLPLIILAIFSIFFGYVARDIYIGLGSSFFQDNSIFIHPSHEIMIATEFAVPTVFKLLPFFCTIFFSILAVILSEFYPSSIMSFKFTRFGYNLFGFFNQRFLIDMFYNRFVVGSILTFGGHTTKILDKGSIELIGPFGLEKGLLVLGKNIARLETGVITTYALYILSGLIFYILIPFLTLADDSLFLIIIFALLTCLNTSYIKKNSHVVWPKAGA</sequence>
<feature type="transmembrane region" description="Helical" evidence="8">
    <location>
        <begin position="405"/>
        <end position="433"/>
    </location>
</feature>
<feature type="transmembrane region" description="Helical" evidence="8">
    <location>
        <begin position="334"/>
        <end position="352"/>
    </location>
</feature>
<comment type="function">
    <text evidence="1">Core subunit of the mitochondrial membrane respiratory chain NADH dehydrogenase (Complex I) that is believed to belong to the minimal assembly required for catalysis. Complex I functions in the transfer of electrons from NADH to the respiratory chain. The immediate electron acceptor for the enzyme is believed to be ubiquinone.</text>
</comment>
<dbReference type="GO" id="GO:0042773">
    <property type="term" value="P:ATP synthesis coupled electron transport"/>
    <property type="evidence" value="ECO:0007669"/>
    <property type="project" value="InterPro"/>
</dbReference>
<comment type="subcellular location">
    <subcellularLocation>
        <location evidence="2">Membrane</location>
        <topology evidence="2">Multi-pass membrane protein</topology>
    </subcellularLocation>
</comment>
<dbReference type="Pfam" id="PF00662">
    <property type="entry name" value="Proton_antipo_N"/>
    <property type="match status" value="1"/>
</dbReference>
<accession>A0A140IMY4</accession>
<feature type="transmembrane region" description="Helical" evidence="8">
    <location>
        <begin position="30"/>
        <end position="48"/>
    </location>
</feature>
<dbReference type="NCBIfam" id="NF005141">
    <property type="entry name" value="PRK06590.1"/>
    <property type="match status" value="1"/>
</dbReference>
<feature type="transmembrane region" description="Helical" evidence="8">
    <location>
        <begin position="614"/>
        <end position="634"/>
    </location>
</feature>
<evidence type="ECO:0000256" key="5">
    <source>
        <dbReference type="ARBA" id="ARBA00022989"/>
    </source>
</evidence>
<keyword evidence="3" id="KW-0249">Electron transport</keyword>
<feature type="transmembrane region" description="Helical" evidence="8">
    <location>
        <begin position="301"/>
        <end position="322"/>
    </location>
</feature>
<keyword evidence="3" id="KW-0679">Respiratory chain</keyword>
<gene>
    <name evidence="11" type="primary">nad5</name>
    <name evidence="11" type="ORF">AWR43_058</name>
</gene>
<dbReference type="GO" id="GO:0015990">
    <property type="term" value="P:electron transport coupled proton transport"/>
    <property type="evidence" value="ECO:0007669"/>
    <property type="project" value="TreeGrafter"/>
</dbReference>
<feature type="transmembrane region" description="Helical" evidence="8">
    <location>
        <begin position="176"/>
        <end position="197"/>
    </location>
</feature>
<dbReference type="Pfam" id="PF00361">
    <property type="entry name" value="Proton_antipo_M"/>
    <property type="match status" value="1"/>
</dbReference>
<keyword evidence="8" id="KW-0520">NAD</keyword>
<feature type="transmembrane region" description="Helical" evidence="8">
    <location>
        <begin position="137"/>
        <end position="155"/>
    </location>
</feature>
<geneLocation type="mitochondrion" evidence="11"/>
<comment type="function">
    <text evidence="8">Core subunit of the mitochondrial membrane respiratory chain NADH dehydrogenase (Complex I) which catalyzes electron transfer from NADH through the respiratory chain, using ubiquinone as an electron acceptor. Essential for the catalytic activity and assembly of complex I.</text>
</comment>
<comment type="similarity">
    <text evidence="8">Belongs to the complex I subunit 5 family.</text>
</comment>
<feature type="transmembrane region" description="Helical" evidence="8">
    <location>
        <begin position="640"/>
        <end position="658"/>
    </location>
</feature>
<evidence type="ECO:0000256" key="6">
    <source>
        <dbReference type="ARBA" id="ARBA00023075"/>
    </source>
</evidence>
<dbReference type="PANTHER" id="PTHR42829:SF2">
    <property type="entry name" value="NADH-UBIQUINONE OXIDOREDUCTASE CHAIN 5"/>
    <property type="match status" value="1"/>
</dbReference>
<feature type="transmembrane region" description="Helical" evidence="8">
    <location>
        <begin position="269"/>
        <end position="294"/>
    </location>
</feature>
<dbReference type="GeneID" id="27074570"/>
<dbReference type="GO" id="GO:0003954">
    <property type="term" value="F:NADH dehydrogenase activity"/>
    <property type="evidence" value="ECO:0007669"/>
    <property type="project" value="TreeGrafter"/>
</dbReference>
<dbReference type="PRINTS" id="PR01434">
    <property type="entry name" value="NADHDHGNASE5"/>
</dbReference>
<feature type="transmembrane region" description="Helical" evidence="8">
    <location>
        <begin position="229"/>
        <end position="249"/>
    </location>
</feature>
<feature type="transmembrane region" description="Helical" evidence="8">
    <location>
        <begin position="364"/>
        <end position="385"/>
    </location>
</feature>
<evidence type="ECO:0000256" key="1">
    <source>
        <dbReference type="ARBA" id="ARBA00003257"/>
    </source>
</evidence>
<protein>
    <recommendedName>
        <fullName evidence="8">NADH-ubiquinone oxidoreductase chain 5</fullName>
        <ecNumber evidence="8">7.1.1.2</ecNumber>
    </recommendedName>
</protein>
<evidence type="ECO:0000256" key="2">
    <source>
        <dbReference type="ARBA" id="ARBA00004141"/>
    </source>
</evidence>
<dbReference type="PANTHER" id="PTHR42829">
    <property type="entry name" value="NADH-UBIQUINONE OXIDOREDUCTASE CHAIN 5"/>
    <property type="match status" value="1"/>
</dbReference>
<keyword evidence="4 8" id="KW-0812">Transmembrane</keyword>
<feature type="transmembrane region" description="Helical" evidence="8">
    <location>
        <begin position="113"/>
        <end position="131"/>
    </location>
</feature>
<dbReference type="GO" id="GO:0008137">
    <property type="term" value="F:NADH dehydrogenase (ubiquinone) activity"/>
    <property type="evidence" value="ECO:0007669"/>
    <property type="project" value="UniProtKB-EC"/>
</dbReference>
<name>A0A140IMY4_9PEZI</name>
<evidence type="ECO:0000313" key="11">
    <source>
        <dbReference type="EMBL" id="AMO66542.1"/>
    </source>
</evidence>
<reference evidence="11" key="1">
    <citation type="journal article" date="2016" name="Genome Announc.">
        <title>Complete Mitochondrial Genome Sequence of the Pezizomycete Pyronema confluens.</title>
        <authorList>
            <person name="Nowrousian M."/>
        </authorList>
    </citation>
    <scope>NUCLEOTIDE SEQUENCE</scope>
    <source>
        <strain evidence="11">CBS 100304</strain>
    </source>
</reference>
<dbReference type="InterPro" id="IPR001750">
    <property type="entry name" value="ND/Mrp_TM"/>
</dbReference>
<feature type="transmembrane region" description="Helical" evidence="8">
    <location>
        <begin position="454"/>
        <end position="474"/>
    </location>
</feature>
<dbReference type="NCBIfam" id="TIGR01974">
    <property type="entry name" value="NDH_I_L"/>
    <property type="match status" value="1"/>
</dbReference>
<keyword evidence="5 8" id="KW-1133">Transmembrane helix</keyword>
<evidence type="ECO:0000256" key="3">
    <source>
        <dbReference type="ARBA" id="ARBA00022660"/>
    </source>
</evidence>
<dbReference type="EC" id="7.1.1.2" evidence="8"/>
<evidence type="ECO:0000259" key="9">
    <source>
        <dbReference type="Pfam" id="PF00361"/>
    </source>
</evidence>
<dbReference type="GO" id="GO:0016020">
    <property type="term" value="C:membrane"/>
    <property type="evidence" value="ECO:0007669"/>
    <property type="project" value="UniProtKB-SubCell"/>
</dbReference>
<dbReference type="InterPro" id="IPR018393">
    <property type="entry name" value="NADHpl_OxRdtase_5_subgr"/>
</dbReference>
<proteinExistence type="inferred from homology"/>
<keyword evidence="6 8" id="KW-0830">Ubiquinone</keyword>
<dbReference type="EMBL" id="KU707476">
    <property type="protein sequence ID" value="AMO66542.1"/>
    <property type="molecule type" value="Genomic_DNA"/>
</dbReference>
<keyword evidence="7 8" id="KW-0472">Membrane</keyword>
<dbReference type="RefSeq" id="YP_009240570.1">
    <property type="nucleotide sequence ID" value="NC_029745.1"/>
</dbReference>
<evidence type="ECO:0000259" key="10">
    <source>
        <dbReference type="Pfam" id="PF00662"/>
    </source>
</evidence>
<dbReference type="InterPro" id="IPR003945">
    <property type="entry name" value="NU5C-like"/>
</dbReference>
<keyword evidence="8 11" id="KW-0496">Mitochondrion</keyword>
<evidence type="ECO:0000256" key="7">
    <source>
        <dbReference type="ARBA" id="ARBA00023136"/>
    </source>
</evidence>
<feature type="transmembrane region" description="Helical" evidence="8">
    <location>
        <begin position="203"/>
        <end position="222"/>
    </location>
</feature>
<feature type="transmembrane region" description="Helical" evidence="8">
    <location>
        <begin position="513"/>
        <end position="534"/>
    </location>
</feature>
<feature type="transmembrane region" description="Helical" evidence="8">
    <location>
        <begin position="84"/>
        <end position="101"/>
    </location>
</feature>
<comment type="catalytic activity">
    <reaction evidence="8">
        <text>a ubiquinone + NADH + 5 H(+)(in) = a ubiquinol + NAD(+) + 4 H(+)(out)</text>
        <dbReference type="Rhea" id="RHEA:29091"/>
        <dbReference type="Rhea" id="RHEA-COMP:9565"/>
        <dbReference type="Rhea" id="RHEA-COMP:9566"/>
        <dbReference type="ChEBI" id="CHEBI:15378"/>
        <dbReference type="ChEBI" id="CHEBI:16389"/>
        <dbReference type="ChEBI" id="CHEBI:17976"/>
        <dbReference type="ChEBI" id="CHEBI:57540"/>
        <dbReference type="ChEBI" id="CHEBI:57945"/>
        <dbReference type="EC" id="7.1.1.2"/>
    </reaction>
</comment>
<feature type="domain" description="NADH-Ubiquinone oxidoreductase (complex I) chain 5 N-terminal" evidence="10">
    <location>
        <begin position="64"/>
        <end position="114"/>
    </location>
</feature>
<feature type="domain" description="NADH:quinone oxidoreductase/Mrp antiporter transmembrane" evidence="9">
    <location>
        <begin position="130"/>
        <end position="412"/>
    </location>
</feature>
<organism evidence="11">
    <name type="scientific">Pyronema omphalodes</name>
    <dbReference type="NCBI Taxonomy" id="337075"/>
    <lineage>
        <taxon>Eukaryota</taxon>
        <taxon>Fungi</taxon>
        <taxon>Dikarya</taxon>
        <taxon>Ascomycota</taxon>
        <taxon>Pezizomycotina</taxon>
        <taxon>Pezizomycetes</taxon>
        <taxon>Pezizales</taxon>
        <taxon>Pyronemataceae</taxon>
        <taxon>Pyronema</taxon>
    </lineage>
</organism>
<keyword evidence="8" id="KW-0813">Transport</keyword>
<evidence type="ECO:0000256" key="4">
    <source>
        <dbReference type="ARBA" id="ARBA00022692"/>
    </source>
</evidence>
<evidence type="ECO:0000256" key="8">
    <source>
        <dbReference type="RuleBase" id="RU003404"/>
    </source>
</evidence>
<dbReference type="InterPro" id="IPR001516">
    <property type="entry name" value="Proton_antipo_N"/>
</dbReference>